<dbReference type="Pfam" id="PF00149">
    <property type="entry name" value="Metallophos"/>
    <property type="match status" value="1"/>
</dbReference>
<dbReference type="AlphaFoldDB" id="A0A8J5LVL4"/>
<evidence type="ECO:0000259" key="1">
    <source>
        <dbReference type="Pfam" id="PF00149"/>
    </source>
</evidence>
<comment type="caution">
    <text evidence="2">The sequence shown here is derived from an EMBL/GenBank/DDBJ whole genome shotgun (WGS) entry which is preliminary data.</text>
</comment>
<reference evidence="2 3" key="1">
    <citation type="submission" date="2020-08" db="EMBL/GenBank/DDBJ databases">
        <title>Plant Genome Project.</title>
        <authorList>
            <person name="Zhang R.-G."/>
        </authorList>
    </citation>
    <scope>NUCLEOTIDE SEQUENCE [LARGE SCALE GENOMIC DNA]</scope>
    <source>
        <tissue evidence="2">Rhizome</tissue>
    </source>
</reference>
<dbReference type="OrthoDB" id="550558at2759"/>
<dbReference type="PANTHER" id="PTHR36492">
    <property type="match status" value="1"/>
</dbReference>
<gene>
    <name evidence="2" type="ORF">ZIOFF_006373</name>
</gene>
<dbReference type="GO" id="GO:0016787">
    <property type="term" value="F:hydrolase activity"/>
    <property type="evidence" value="ECO:0007669"/>
    <property type="project" value="InterPro"/>
</dbReference>
<dbReference type="InterPro" id="IPR004843">
    <property type="entry name" value="Calcineurin-like_PHP"/>
</dbReference>
<dbReference type="EMBL" id="JACMSC010000002">
    <property type="protein sequence ID" value="KAG6532527.1"/>
    <property type="molecule type" value="Genomic_DNA"/>
</dbReference>
<dbReference type="InterPro" id="IPR052963">
    <property type="entry name" value="Pantetheine_PDE"/>
</dbReference>
<feature type="domain" description="Calcineurin-like phosphoesterase" evidence="1">
    <location>
        <begin position="63"/>
        <end position="158"/>
    </location>
</feature>
<sequence length="385" mass="43962">MEAALACSLPCPPSPSLVNRLPDGFNHLAAGRCARRTKVASVGRQRVLPATCLFHGPCDSGDIRIFVVSDLHTDYGENMEWVKCLPTVWHKGDVLIVSGDVAETISNFELTMLQLKKRFGSIFYVPGNHDLWCRREGGKFTDSLEKLSELLETCNELGVQTAPKSMGSVGIIPLFSWYHKSFDREKDITSVQIPSLEMACKDFHACRWPSQLSSDDVALAHFFDTMNEKNLELVQEMQKSCSQLITFSHFVPRQDLCPEKRMLFYPNLPKIIGSDFLEARIRSIHVENKNKSGCHIFGHTHFCWDAVHDGIRYVQAPLAYPKERKRRMNGGEDWLPFCIYHKGLTDRLSPSYWSDYYSINKRDPDNTDLAPWVSRFYRSRTGPFS</sequence>
<accession>A0A8J5LVL4</accession>
<dbReference type="Proteomes" id="UP000734854">
    <property type="component" value="Unassembled WGS sequence"/>
</dbReference>
<name>A0A8J5LVL4_ZINOF</name>
<evidence type="ECO:0000313" key="3">
    <source>
        <dbReference type="Proteomes" id="UP000734854"/>
    </source>
</evidence>
<evidence type="ECO:0000313" key="2">
    <source>
        <dbReference type="EMBL" id="KAG6532527.1"/>
    </source>
</evidence>
<protein>
    <recommendedName>
        <fullName evidence="1">Calcineurin-like phosphoesterase domain-containing protein</fullName>
    </recommendedName>
</protein>
<dbReference type="CDD" id="cd00838">
    <property type="entry name" value="MPP_superfamily"/>
    <property type="match status" value="1"/>
</dbReference>
<dbReference type="PANTHER" id="PTHR36492:SF2">
    <property type="entry name" value="[ACYL-CARRIER-PROTEIN] PHOSPHODIESTERASE PPTH"/>
    <property type="match status" value="1"/>
</dbReference>
<keyword evidence="3" id="KW-1185">Reference proteome</keyword>
<organism evidence="2 3">
    <name type="scientific">Zingiber officinale</name>
    <name type="common">Ginger</name>
    <name type="synonym">Amomum zingiber</name>
    <dbReference type="NCBI Taxonomy" id="94328"/>
    <lineage>
        <taxon>Eukaryota</taxon>
        <taxon>Viridiplantae</taxon>
        <taxon>Streptophyta</taxon>
        <taxon>Embryophyta</taxon>
        <taxon>Tracheophyta</taxon>
        <taxon>Spermatophyta</taxon>
        <taxon>Magnoliopsida</taxon>
        <taxon>Liliopsida</taxon>
        <taxon>Zingiberales</taxon>
        <taxon>Zingiberaceae</taxon>
        <taxon>Zingiber</taxon>
    </lineage>
</organism>
<proteinExistence type="predicted"/>